<keyword evidence="2" id="KW-1185">Reference proteome</keyword>
<dbReference type="Proteomes" id="UP001162483">
    <property type="component" value="Unassembled WGS sequence"/>
</dbReference>
<accession>A0ABN9HWA1</accession>
<evidence type="ECO:0000313" key="2">
    <source>
        <dbReference type="Proteomes" id="UP001162483"/>
    </source>
</evidence>
<comment type="caution">
    <text evidence="1">The sequence shown here is derived from an EMBL/GenBank/DDBJ whole genome shotgun (WGS) entry which is preliminary data.</text>
</comment>
<sequence>MSDNTQRIQEANVYKERARCVLQRKGSRHALVAARGQCSRVSFHKRCVSTDNPAVIDWFDVGRLPLPRSL</sequence>
<protein>
    <submittedName>
        <fullName evidence="1">Uncharacterized protein</fullName>
    </submittedName>
</protein>
<gene>
    <name evidence="1" type="ORF">SPARVUS_LOCUS16521496</name>
</gene>
<dbReference type="EMBL" id="CATNWA010021748">
    <property type="protein sequence ID" value="CAI9623748.1"/>
    <property type="molecule type" value="Genomic_DNA"/>
</dbReference>
<proteinExistence type="predicted"/>
<name>A0ABN9HWA1_9NEOB</name>
<organism evidence="1 2">
    <name type="scientific">Staurois parvus</name>
    <dbReference type="NCBI Taxonomy" id="386267"/>
    <lineage>
        <taxon>Eukaryota</taxon>
        <taxon>Metazoa</taxon>
        <taxon>Chordata</taxon>
        <taxon>Craniata</taxon>
        <taxon>Vertebrata</taxon>
        <taxon>Euteleostomi</taxon>
        <taxon>Amphibia</taxon>
        <taxon>Batrachia</taxon>
        <taxon>Anura</taxon>
        <taxon>Neobatrachia</taxon>
        <taxon>Ranoidea</taxon>
        <taxon>Ranidae</taxon>
        <taxon>Staurois</taxon>
    </lineage>
</organism>
<evidence type="ECO:0000313" key="1">
    <source>
        <dbReference type="EMBL" id="CAI9623748.1"/>
    </source>
</evidence>
<reference evidence="1" key="1">
    <citation type="submission" date="2023-05" db="EMBL/GenBank/DDBJ databases">
        <authorList>
            <person name="Stuckert A."/>
        </authorList>
    </citation>
    <scope>NUCLEOTIDE SEQUENCE</scope>
</reference>